<dbReference type="RefSeq" id="WP_123613676.1">
    <property type="nucleotide sequence ID" value="NZ_JAPKWX010000018.1"/>
</dbReference>
<reference evidence="2" key="1">
    <citation type="submission" date="2019-02" db="EMBL/GenBank/DDBJ databases">
        <title>Isolation and identification of novel species under the genus Muribaculum.</title>
        <authorList>
            <person name="Miyake S."/>
            <person name="Ding Y."/>
            <person name="Low A."/>
            <person name="Soh M."/>
            <person name="Seedorf H."/>
        </authorList>
    </citation>
    <scope>NUCLEOTIDE SEQUENCE [LARGE SCALE GENOMIC DNA]</scope>
    <source>
        <strain evidence="2">H5</strain>
    </source>
</reference>
<evidence type="ECO:0000313" key="2">
    <source>
        <dbReference type="Proteomes" id="UP000297149"/>
    </source>
</evidence>
<dbReference type="AlphaFoldDB" id="A0A4P7W1U7"/>
<accession>A0A4P7W1U7</accession>
<protein>
    <submittedName>
        <fullName evidence="1">Uncharacterized protein</fullName>
    </submittedName>
</protein>
<evidence type="ECO:0000313" key="1">
    <source>
        <dbReference type="EMBL" id="QCD41894.1"/>
    </source>
</evidence>
<gene>
    <name evidence="1" type="ORF">E7747_06110</name>
</gene>
<dbReference type="Proteomes" id="UP000297149">
    <property type="component" value="Chromosome"/>
</dbReference>
<dbReference type="EMBL" id="CP039396">
    <property type="protein sequence ID" value="QCD41894.1"/>
    <property type="molecule type" value="Genomic_DNA"/>
</dbReference>
<dbReference type="KEGG" id="ddb:E7747_06110"/>
<proteinExistence type="predicted"/>
<keyword evidence="2" id="KW-1185">Reference proteome</keyword>
<name>A0A4P7W1U7_9BACT</name>
<sequence>MENFKIVDTDTDVSPLMGLIAVECAHPLPVSIAFDFYLFDGCESYAFLTPSVRGFRRAVFSRSKKSIFAESFFILSGSIRRFKSIFGICSKMGITALGFLSKYHLKC</sequence>
<organism evidence="1 2">
    <name type="scientific">Duncaniella dubosii</name>
    <dbReference type="NCBI Taxonomy" id="2518971"/>
    <lineage>
        <taxon>Bacteria</taxon>
        <taxon>Pseudomonadati</taxon>
        <taxon>Bacteroidota</taxon>
        <taxon>Bacteroidia</taxon>
        <taxon>Bacteroidales</taxon>
        <taxon>Muribaculaceae</taxon>
        <taxon>Duncaniella</taxon>
    </lineage>
</organism>